<dbReference type="AlphaFoldDB" id="Q0CJL1"/>
<gene>
    <name evidence="1" type="ORF">ATEG_06123</name>
</gene>
<dbReference type="OMA" id="GNEWNAP"/>
<dbReference type="OrthoDB" id="3344043at2759"/>
<name>Q0CJL1_ASPTN</name>
<dbReference type="eggNOG" id="ENOG502S941">
    <property type="taxonomic scope" value="Eukaryota"/>
</dbReference>
<dbReference type="VEuPathDB" id="FungiDB:ATEG_06123"/>
<dbReference type="Proteomes" id="UP000007963">
    <property type="component" value="Unassembled WGS sequence"/>
</dbReference>
<accession>Q0CJL1</accession>
<evidence type="ECO:0000313" key="2">
    <source>
        <dbReference type="Proteomes" id="UP000007963"/>
    </source>
</evidence>
<dbReference type="GeneID" id="4321557"/>
<dbReference type="RefSeq" id="XP_001215301.1">
    <property type="nucleotide sequence ID" value="XM_001215301.1"/>
</dbReference>
<protein>
    <submittedName>
        <fullName evidence="1">Uncharacterized protein</fullName>
    </submittedName>
</protein>
<evidence type="ECO:0000313" key="1">
    <source>
        <dbReference type="EMBL" id="EAU33884.1"/>
    </source>
</evidence>
<dbReference type="HOGENOM" id="CLU_013539_0_0_1"/>
<proteinExistence type="predicted"/>
<dbReference type="STRING" id="341663.Q0CJL1"/>
<sequence>MSHTSGPSHELTPQSTTAVPFQVTIDAGAASSGLINFSINALARISHAGLDHFAYGVCVLVGHAISYSPVGMERFHQALERAPVQAGFQKLLWFGFGHKSPIQILLETESGCRFTALSACLSEVYSTSMAGQIMLAFSRKVFENVPDEQQIKLPSQMQMTLLVEKCAGILSATSFPLWAEQYMAFDHESIVGQHAWRHGSNKTRRTRGVASATDIAKALYAIMGLRSGSTRHLTLVGVADAALIAAIANWLLDLKVILYTSDRQQEDDVWFRNFSDDEEPHLTVIYSRNPRPTSSLIQRDRTIQLPDATSLFRSHAELKPNHDFVVSGRVSWTQALYRTFGDQSHLLLSMHAPFGSAMGSAARIFYALEKADSNVPREWLHRSTAYFPVSYGHDFINFSGFRFPELSDKDLHAAMFNTFNTALSYRHACDIFKESIGILAHHCRCKICVPTPPQGTTPRSTSFCLVVLTTAIIRLVRGLSGIIATEGLCPSRKGLEYIYRLQQMRVSRVIGGSGGASIVDAIIEYAISDLQWTEASQLRFAEYVFNGRPFADEPEESGVSATASNGLCFYLDILRDFTAVDAMEMCRVNIIPGHIIFENRLYSRVGEKATLLSKKGAYNKRPQVCIPERVVRAVQSCIGGTAMLNVTETMTYDRQPALEVYFEILRDGQATARVGPCKIVQNIPRGIGMVQCQNDGCNRSEEARKLLDRSEERGPLLRTIVADNRQVYLFRDDVISRLLALFYCWEPLIQRDECLACCVRYGCEAGWDSFAVLCRTHGNRIPRESASLSLGQSV</sequence>
<dbReference type="EMBL" id="CH476601">
    <property type="protein sequence ID" value="EAU33884.1"/>
    <property type="molecule type" value="Genomic_DNA"/>
</dbReference>
<organism evidence="1 2">
    <name type="scientific">Aspergillus terreus (strain NIH 2624 / FGSC A1156)</name>
    <dbReference type="NCBI Taxonomy" id="341663"/>
    <lineage>
        <taxon>Eukaryota</taxon>
        <taxon>Fungi</taxon>
        <taxon>Dikarya</taxon>
        <taxon>Ascomycota</taxon>
        <taxon>Pezizomycotina</taxon>
        <taxon>Eurotiomycetes</taxon>
        <taxon>Eurotiomycetidae</taxon>
        <taxon>Eurotiales</taxon>
        <taxon>Aspergillaceae</taxon>
        <taxon>Aspergillus</taxon>
        <taxon>Aspergillus subgen. Circumdati</taxon>
    </lineage>
</organism>
<reference evidence="2" key="1">
    <citation type="submission" date="2005-09" db="EMBL/GenBank/DDBJ databases">
        <title>Annotation of the Aspergillus terreus NIH2624 genome.</title>
        <authorList>
            <person name="Birren B.W."/>
            <person name="Lander E.S."/>
            <person name="Galagan J.E."/>
            <person name="Nusbaum C."/>
            <person name="Devon K."/>
            <person name="Henn M."/>
            <person name="Ma L.-J."/>
            <person name="Jaffe D.B."/>
            <person name="Butler J."/>
            <person name="Alvarez P."/>
            <person name="Gnerre S."/>
            <person name="Grabherr M."/>
            <person name="Kleber M."/>
            <person name="Mauceli E.W."/>
            <person name="Brockman W."/>
            <person name="Rounsley S."/>
            <person name="Young S.K."/>
            <person name="LaButti K."/>
            <person name="Pushparaj V."/>
            <person name="DeCaprio D."/>
            <person name="Crawford M."/>
            <person name="Koehrsen M."/>
            <person name="Engels R."/>
            <person name="Montgomery P."/>
            <person name="Pearson M."/>
            <person name="Howarth C."/>
            <person name="Larson L."/>
            <person name="Luoma S."/>
            <person name="White J."/>
            <person name="Alvarado L."/>
            <person name="Kodira C.D."/>
            <person name="Zeng Q."/>
            <person name="Oleary S."/>
            <person name="Yandava C."/>
            <person name="Denning D.W."/>
            <person name="Nierman W.C."/>
            <person name="Milne T."/>
            <person name="Madden K."/>
        </authorList>
    </citation>
    <scope>NUCLEOTIDE SEQUENCE [LARGE SCALE GENOMIC DNA]</scope>
    <source>
        <strain evidence="2">NIH 2624 / FGSC A1156</strain>
    </source>
</reference>